<dbReference type="Gene3D" id="2.40.128.110">
    <property type="entry name" value="Lipid/polyisoprenoid-binding, YceI-like"/>
    <property type="match status" value="1"/>
</dbReference>
<comment type="caution">
    <text evidence="3">The sequence shown here is derived from an EMBL/GenBank/DDBJ whole genome shotgun (WGS) entry which is preliminary data.</text>
</comment>
<evidence type="ECO:0000313" key="4">
    <source>
        <dbReference type="Proteomes" id="UP000253495"/>
    </source>
</evidence>
<proteinExistence type="inferred from homology"/>
<reference evidence="3 4" key="1">
    <citation type="submission" date="2018-07" db="EMBL/GenBank/DDBJ databases">
        <title>Genomic Encyclopedia of Type Strains, Phase III (KMG-III): the genomes of soil and plant-associated and newly described type strains.</title>
        <authorList>
            <person name="Whitman W."/>
        </authorList>
    </citation>
    <scope>NUCLEOTIDE SEQUENCE [LARGE SCALE GENOMIC DNA]</scope>
    <source>
        <strain evidence="3 4">CECT 8575</strain>
    </source>
</reference>
<organism evidence="3 4">
    <name type="scientific">Halopolyspora algeriensis</name>
    <dbReference type="NCBI Taxonomy" id="1500506"/>
    <lineage>
        <taxon>Bacteria</taxon>
        <taxon>Bacillati</taxon>
        <taxon>Actinomycetota</taxon>
        <taxon>Actinomycetes</taxon>
        <taxon>Actinomycetes incertae sedis</taxon>
        <taxon>Halopolyspora</taxon>
    </lineage>
</organism>
<feature type="domain" description="Lipid/polyisoprenoid-binding YceI-like" evidence="2">
    <location>
        <begin position="17"/>
        <end position="185"/>
    </location>
</feature>
<dbReference type="SMART" id="SM00867">
    <property type="entry name" value="YceI"/>
    <property type="match status" value="1"/>
</dbReference>
<evidence type="ECO:0000259" key="2">
    <source>
        <dbReference type="SMART" id="SM00867"/>
    </source>
</evidence>
<dbReference type="InterPro" id="IPR007372">
    <property type="entry name" value="Lipid/polyisoprenoid-bd_YceI"/>
</dbReference>
<sequence>MLKLERAGGADLPASGMWRIDPVHSSIMATVQHLGLGSIHGRLNEFTGQVRVAEPIESSQVEVRIDAASVDTANAARDEHLRDADFLNVERYPEITFVSTGLSPRGDSRWDLDGELTLCGVTRPVRLDTRFTGVGPDPWGGTRASATATTRLRREDFAMTFNQALSTGIAAIGTTLRIDIDIQAVRQD</sequence>
<name>A0A368VZ17_9ACTN</name>
<evidence type="ECO:0000256" key="1">
    <source>
        <dbReference type="ARBA" id="ARBA00008812"/>
    </source>
</evidence>
<keyword evidence="4" id="KW-1185">Reference proteome</keyword>
<protein>
    <submittedName>
        <fullName evidence="3">Polyisoprenoid-binding protein YceI</fullName>
    </submittedName>
</protein>
<comment type="similarity">
    <text evidence="1">Belongs to the UPF0312 family.</text>
</comment>
<dbReference type="InterPro" id="IPR036761">
    <property type="entry name" value="TTHA0802/YceI-like_sf"/>
</dbReference>
<dbReference type="Proteomes" id="UP000253495">
    <property type="component" value="Unassembled WGS sequence"/>
</dbReference>
<dbReference type="EMBL" id="QPJC01000001">
    <property type="protein sequence ID" value="RCW47145.1"/>
    <property type="molecule type" value="Genomic_DNA"/>
</dbReference>
<accession>A0A368VZ17</accession>
<dbReference type="PANTHER" id="PTHR34406">
    <property type="entry name" value="PROTEIN YCEI"/>
    <property type="match status" value="1"/>
</dbReference>
<gene>
    <name evidence="3" type="ORF">DFQ14_101489</name>
</gene>
<dbReference type="Pfam" id="PF04264">
    <property type="entry name" value="YceI"/>
    <property type="match status" value="1"/>
</dbReference>
<evidence type="ECO:0000313" key="3">
    <source>
        <dbReference type="EMBL" id="RCW47145.1"/>
    </source>
</evidence>
<dbReference type="PANTHER" id="PTHR34406:SF1">
    <property type="entry name" value="PROTEIN YCEI"/>
    <property type="match status" value="1"/>
</dbReference>
<dbReference type="AlphaFoldDB" id="A0A368VZ17"/>
<dbReference type="SUPFAM" id="SSF101874">
    <property type="entry name" value="YceI-like"/>
    <property type="match status" value="1"/>
</dbReference>